<gene>
    <name evidence="3" type="ORF">UFOPK3046_01840</name>
    <name evidence="4" type="ORF">UFOPK4173_01804</name>
</gene>
<feature type="transmembrane region" description="Helical" evidence="2">
    <location>
        <begin position="133"/>
        <end position="152"/>
    </location>
</feature>
<evidence type="ECO:0000256" key="2">
    <source>
        <dbReference type="SAM" id="Phobius"/>
    </source>
</evidence>
<proteinExistence type="predicted"/>
<dbReference type="AlphaFoldDB" id="A0A6J6ZSB9"/>
<name>A0A6J6ZSB9_9ZZZZ</name>
<feature type="transmembrane region" description="Helical" evidence="2">
    <location>
        <begin position="201"/>
        <end position="223"/>
    </location>
</feature>
<evidence type="ECO:0000256" key="1">
    <source>
        <dbReference type="SAM" id="MobiDB-lite"/>
    </source>
</evidence>
<sequence length="242" mass="27551">MSNYPQDPWRDPWADSWQDPRFPRTSSSPLGLGAHRSMRAGEEPTPSEAAMIAAGSAFIKDLSIRADAAYLIRNGVPIEEVSPRLIRYHRYVACWGAVVFWLWFWAAAALGGGLRFLLVWSGMLIGRQDLNPILLWEGTILFTLGLATYYLTWLALIRAWRRACAGIPEVDARNKWRMYWDKERGSRLGFQKDSLDPLRQLLGLAIAFALGSFYLLIIAIQILRGIGEILREFDLIHYLGMH</sequence>
<dbReference type="EMBL" id="CAFBPW010000280">
    <property type="protein sequence ID" value="CAB5040316.1"/>
    <property type="molecule type" value="Genomic_DNA"/>
</dbReference>
<keyword evidence="2" id="KW-1133">Transmembrane helix</keyword>
<evidence type="ECO:0000313" key="4">
    <source>
        <dbReference type="EMBL" id="CAB5040316.1"/>
    </source>
</evidence>
<feature type="region of interest" description="Disordered" evidence="1">
    <location>
        <begin position="1"/>
        <end position="41"/>
    </location>
</feature>
<reference evidence="3" key="1">
    <citation type="submission" date="2020-05" db="EMBL/GenBank/DDBJ databases">
        <authorList>
            <person name="Chiriac C."/>
            <person name="Salcher M."/>
            <person name="Ghai R."/>
            <person name="Kavagutti S V."/>
        </authorList>
    </citation>
    <scope>NUCLEOTIDE SEQUENCE</scope>
</reference>
<evidence type="ECO:0000313" key="3">
    <source>
        <dbReference type="EMBL" id="CAB4823028.1"/>
    </source>
</evidence>
<protein>
    <submittedName>
        <fullName evidence="3">Unannotated protein</fullName>
    </submittedName>
</protein>
<dbReference type="EMBL" id="CAFAAQ010000231">
    <property type="protein sequence ID" value="CAB4823028.1"/>
    <property type="molecule type" value="Genomic_DNA"/>
</dbReference>
<feature type="transmembrane region" description="Helical" evidence="2">
    <location>
        <begin position="92"/>
        <end position="113"/>
    </location>
</feature>
<keyword evidence="2" id="KW-0472">Membrane</keyword>
<accession>A0A6J6ZSB9</accession>
<keyword evidence="2" id="KW-0812">Transmembrane</keyword>
<organism evidence="3">
    <name type="scientific">freshwater metagenome</name>
    <dbReference type="NCBI Taxonomy" id="449393"/>
    <lineage>
        <taxon>unclassified sequences</taxon>
        <taxon>metagenomes</taxon>
        <taxon>ecological metagenomes</taxon>
    </lineage>
</organism>